<keyword evidence="4" id="KW-1185">Reference proteome</keyword>
<name>A0A2T0S1M5_9ACTN</name>
<accession>A0A2T0S1M5</accession>
<proteinExistence type="predicted"/>
<dbReference type="PROSITE" id="PS50231">
    <property type="entry name" value="RICIN_B_LECTIN"/>
    <property type="match status" value="1"/>
</dbReference>
<feature type="compositionally biased region" description="Pro residues" evidence="1">
    <location>
        <begin position="86"/>
        <end position="101"/>
    </location>
</feature>
<gene>
    <name evidence="3" type="ORF">CLV70_111281</name>
</gene>
<feature type="transmembrane region" description="Helical" evidence="2">
    <location>
        <begin position="42"/>
        <end position="61"/>
    </location>
</feature>
<dbReference type="EMBL" id="PVZG01000011">
    <property type="protein sequence ID" value="PRY27314.1"/>
    <property type="molecule type" value="Genomic_DNA"/>
</dbReference>
<dbReference type="Proteomes" id="UP000239209">
    <property type="component" value="Unassembled WGS sequence"/>
</dbReference>
<dbReference type="OrthoDB" id="3296927at2"/>
<keyword evidence="2" id="KW-1133">Transmembrane helix</keyword>
<keyword evidence="2" id="KW-0812">Transmembrane</keyword>
<keyword evidence="2" id="KW-0472">Membrane</keyword>
<evidence type="ECO:0000313" key="4">
    <source>
        <dbReference type="Proteomes" id="UP000239209"/>
    </source>
</evidence>
<dbReference type="AlphaFoldDB" id="A0A2T0S1M5"/>
<reference evidence="3 4" key="1">
    <citation type="submission" date="2018-03" db="EMBL/GenBank/DDBJ databases">
        <title>Genomic Encyclopedia of Archaeal and Bacterial Type Strains, Phase II (KMG-II): from individual species to whole genera.</title>
        <authorList>
            <person name="Goeker M."/>
        </authorList>
    </citation>
    <scope>NUCLEOTIDE SEQUENCE [LARGE SCALE GENOMIC DNA]</scope>
    <source>
        <strain evidence="3 4">DSM 45348</strain>
    </source>
</reference>
<dbReference type="RefSeq" id="WP_106128815.1">
    <property type="nucleotide sequence ID" value="NZ_PVZG01000011.1"/>
</dbReference>
<sequence>MPSNDFGRDLSALAAHGERTGHLSPAAAIRARADRRRRNRQVATGALAFLVVGGIGVGIAVNQQPRKAAPPAVTPTAPAPSVTNTPPAPLPSTPSSPPSRPPSNSTPTSTPPTSKPTSKPPRTVTGNVFAGDREVLLLPENSEATVALDGNERATLSDNFGDRALFVLNEVSGGRYWIQTARIRSGGEALCLEAGETSGAAAPVTAEGCDAAAQRQLWRFRKVGETSDGKPKYTIRTAGDYYLVQDPDGTLSGGGGTGIVAAYIGEGTPDIDTPFVLPDRGEASQPSLD</sequence>
<evidence type="ECO:0000313" key="3">
    <source>
        <dbReference type="EMBL" id="PRY27314.1"/>
    </source>
</evidence>
<feature type="region of interest" description="Disordered" evidence="1">
    <location>
        <begin position="68"/>
        <end position="126"/>
    </location>
</feature>
<evidence type="ECO:0000256" key="2">
    <source>
        <dbReference type="SAM" id="Phobius"/>
    </source>
</evidence>
<protein>
    <submittedName>
        <fullName evidence="3">Uncharacterized protein</fullName>
    </submittedName>
</protein>
<comment type="caution">
    <text evidence="3">The sequence shown here is derived from an EMBL/GenBank/DDBJ whole genome shotgun (WGS) entry which is preliminary data.</text>
</comment>
<feature type="compositionally biased region" description="Low complexity" evidence="1">
    <location>
        <begin position="69"/>
        <end position="85"/>
    </location>
</feature>
<dbReference type="Gene3D" id="2.80.10.50">
    <property type="match status" value="1"/>
</dbReference>
<organism evidence="3 4">
    <name type="scientific">Pseudosporangium ferrugineum</name>
    <dbReference type="NCBI Taxonomy" id="439699"/>
    <lineage>
        <taxon>Bacteria</taxon>
        <taxon>Bacillati</taxon>
        <taxon>Actinomycetota</taxon>
        <taxon>Actinomycetes</taxon>
        <taxon>Micromonosporales</taxon>
        <taxon>Micromonosporaceae</taxon>
        <taxon>Pseudosporangium</taxon>
    </lineage>
</organism>
<evidence type="ECO:0000256" key="1">
    <source>
        <dbReference type="SAM" id="MobiDB-lite"/>
    </source>
</evidence>